<dbReference type="InterPro" id="IPR004323">
    <property type="entry name" value="Ion_tolerance_CutA"/>
</dbReference>
<name>I0IQ34_LEPFC</name>
<comment type="similarity">
    <text evidence="1">Belongs to the CutA family.</text>
</comment>
<dbReference type="STRING" id="1162668.LFE_1703"/>
<reference evidence="2 3" key="1">
    <citation type="journal article" date="2012" name="J. Bacteriol.">
        <title>Complete Genome Sequence of Leptospirillum ferrooxidans Strain C2-3, Isolated from a Fresh Volcanic Ash Deposit on the Island of Miyake, Japan.</title>
        <authorList>
            <person name="Fujimura R."/>
            <person name="Sato Y."/>
            <person name="Nishizawa T."/>
            <person name="Oshima K."/>
            <person name="Kim S.-W."/>
            <person name="Hattori M."/>
            <person name="Kamijo T."/>
            <person name="Ohta H."/>
        </authorList>
    </citation>
    <scope>NUCLEOTIDE SEQUENCE [LARGE SCALE GENOMIC DNA]</scope>
    <source>
        <strain evidence="2 3">C2-3</strain>
    </source>
</reference>
<dbReference type="OrthoDB" id="37622at2"/>
<reference evidence="3" key="2">
    <citation type="submission" date="2012-03" db="EMBL/GenBank/DDBJ databases">
        <title>The complete genome sequence of the pioneer microbe on fresh volcanic deposit, Leptospirillum ferrooxidans strain C2-3.</title>
        <authorList>
            <person name="Fujimura R."/>
            <person name="Sato Y."/>
            <person name="Nishizawa T."/>
            <person name="Nanba K."/>
            <person name="Oshima K."/>
            <person name="Hattori M."/>
            <person name="Kamijo T."/>
            <person name="Ohta H."/>
        </authorList>
    </citation>
    <scope>NUCLEOTIDE SEQUENCE [LARGE SCALE GENOMIC DNA]</scope>
    <source>
        <strain evidence="3">C2-3</strain>
    </source>
</reference>
<dbReference type="SUPFAM" id="SSF54913">
    <property type="entry name" value="GlnB-like"/>
    <property type="match status" value="1"/>
</dbReference>
<protein>
    <submittedName>
        <fullName evidence="2">Putative divalentcation tolerance protein</fullName>
    </submittedName>
</protein>
<dbReference type="EMBL" id="AP012342">
    <property type="protein sequence ID" value="BAM07383.1"/>
    <property type="molecule type" value="Genomic_DNA"/>
</dbReference>
<evidence type="ECO:0000313" key="3">
    <source>
        <dbReference type="Proteomes" id="UP000007382"/>
    </source>
</evidence>
<dbReference type="InterPro" id="IPR015867">
    <property type="entry name" value="N-reg_PII/ATP_PRibTrfase_C"/>
</dbReference>
<sequence length="116" mass="12902">MSFMSVWISHPDRNEACNLVESLVEKGLVACGHVFEPGLSIYRWEGDVVRGIEVMILLKTTSDCSDLLIEQVKKSHPYEVPEIIFQAIDGGSSSYLSWILESISPLHPKDTPPGET</sequence>
<dbReference type="PATRIC" id="fig|1162668.3.peg.2023"/>
<dbReference type="KEGG" id="lfc:LFE_1703"/>
<dbReference type="eggNOG" id="COG1324">
    <property type="taxonomic scope" value="Bacteria"/>
</dbReference>
<proteinExistence type="inferred from homology"/>
<dbReference type="Proteomes" id="UP000007382">
    <property type="component" value="Chromosome"/>
</dbReference>
<dbReference type="PANTHER" id="PTHR23419:SF8">
    <property type="entry name" value="FI09726P"/>
    <property type="match status" value="1"/>
</dbReference>
<evidence type="ECO:0000256" key="1">
    <source>
        <dbReference type="ARBA" id="ARBA00010169"/>
    </source>
</evidence>
<evidence type="ECO:0000313" key="2">
    <source>
        <dbReference type="EMBL" id="BAM07383.1"/>
    </source>
</evidence>
<dbReference type="PANTHER" id="PTHR23419">
    <property type="entry name" value="DIVALENT CATION TOLERANCE CUTA-RELATED"/>
    <property type="match status" value="1"/>
</dbReference>
<dbReference type="GO" id="GO:0010038">
    <property type="term" value="P:response to metal ion"/>
    <property type="evidence" value="ECO:0007669"/>
    <property type="project" value="InterPro"/>
</dbReference>
<dbReference type="InterPro" id="IPR011322">
    <property type="entry name" value="N-reg_PII-like_a/b"/>
</dbReference>
<dbReference type="RefSeq" id="WP_014449868.1">
    <property type="nucleotide sequence ID" value="NC_017094.1"/>
</dbReference>
<accession>I0IQ34</accession>
<dbReference type="Pfam" id="PF03091">
    <property type="entry name" value="CutA1"/>
    <property type="match status" value="1"/>
</dbReference>
<dbReference type="GO" id="GO:0005507">
    <property type="term" value="F:copper ion binding"/>
    <property type="evidence" value="ECO:0007669"/>
    <property type="project" value="TreeGrafter"/>
</dbReference>
<organism evidence="2 3">
    <name type="scientific">Leptospirillum ferrooxidans (strain C2-3)</name>
    <dbReference type="NCBI Taxonomy" id="1162668"/>
    <lineage>
        <taxon>Bacteria</taxon>
        <taxon>Pseudomonadati</taxon>
        <taxon>Nitrospirota</taxon>
        <taxon>Nitrospiria</taxon>
        <taxon>Nitrospirales</taxon>
        <taxon>Nitrospiraceae</taxon>
        <taxon>Leptospirillum</taxon>
    </lineage>
</organism>
<dbReference type="HOGENOM" id="CLU_098807_3_1_0"/>
<keyword evidence="3" id="KW-1185">Reference proteome</keyword>
<gene>
    <name evidence="2" type="primary">cutA</name>
    <name evidence="2" type="ordered locus">LFE_1703</name>
</gene>
<dbReference type="AlphaFoldDB" id="I0IQ34"/>
<dbReference type="Gene3D" id="3.30.70.120">
    <property type="match status" value="1"/>
</dbReference>